<dbReference type="PROSITE" id="PS51352">
    <property type="entry name" value="THIOREDOXIN_2"/>
    <property type="match status" value="1"/>
</dbReference>
<dbReference type="FunFam" id="3.40.30.10:FF:000001">
    <property type="entry name" value="Thioredoxin"/>
    <property type="match status" value="1"/>
</dbReference>
<keyword evidence="3" id="KW-0249">Electron transport</keyword>
<dbReference type="eggNOG" id="COG3118">
    <property type="taxonomic scope" value="Bacteria"/>
</dbReference>
<gene>
    <name evidence="11" type="ordered locus">Plabr_2022</name>
</gene>
<dbReference type="RefSeq" id="WP_013628351.1">
    <property type="nucleotide sequence ID" value="NC_015174.1"/>
</dbReference>
<feature type="site" description="Deprotonates C-terminal active site Cys" evidence="8">
    <location>
        <position position="27"/>
    </location>
</feature>
<evidence type="ECO:0000256" key="6">
    <source>
        <dbReference type="NCBIfam" id="TIGR01068"/>
    </source>
</evidence>
<dbReference type="PANTHER" id="PTHR45663:SF11">
    <property type="entry name" value="GEO12009P1"/>
    <property type="match status" value="1"/>
</dbReference>
<evidence type="ECO:0000256" key="7">
    <source>
        <dbReference type="PIRNR" id="PIRNR000077"/>
    </source>
</evidence>
<dbReference type="SUPFAM" id="SSF52833">
    <property type="entry name" value="Thioredoxin-like"/>
    <property type="match status" value="1"/>
</dbReference>
<dbReference type="InterPro" id="IPR005746">
    <property type="entry name" value="Thioredoxin"/>
</dbReference>
<dbReference type="InterPro" id="IPR017937">
    <property type="entry name" value="Thioredoxin_CS"/>
</dbReference>
<evidence type="ECO:0000313" key="11">
    <source>
        <dbReference type="EMBL" id="ADY59626.1"/>
    </source>
</evidence>
<evidence type="ECO:0000313" key="12">
    <source>
        <dbReference type="Proteomes" id="UP000006860"/>
    </source>
</evidence>
<dbReference type="NCBIfam" id="TIGR01068">
    <property type="entry name" value="thioredoxin"/>
    <property type="match status" value="1"/>
</dbReference>
<dbReference type="KEGG" id="pbs:Plabr_2022"/>
<dbReference type="Gene3D" id="3.40.30.10">
    <property type="entry name" value="Glutaredoxin"/>
    <property type="match status" value="1"/>
</dbReference>
<evidence type="ECO:0000256" key="1">
    <source>
        <dbReference type="ARBA" id="ARBA00008987"/>
    </source>
</evidence>
<dbReference type="PRINTS" id="PR00421">
    <property type="entry name" value="THIOREDOXIN"/>
</dbReference>
<keyword evidence="12" id="KW-1185">Reference proteome</keyword>
<dbReference type="AlphaFoldDB" id="F0SIJ8"/>
<evidence type="ECO:0000256" key="4">
    <source>
        <dbReference type="ARBA" id="ARBA00023157"/>
    </source>
</evidence>
<dbReference type="GO" id="GO:0015035">
    <property type="term" value="F:protein-disulfide reductase activity"/>
    <property type="evidence" value="ECO:0007669"/>
    <property type="project" value="UniProtKB-UniRule"/>
</dbReference>
<dbReference type="GO" id="GO:0045454">
    <property type="term" value="P:cell redox homeostasis"/>
    <property type="evidence" value="ECO:0007669"/>
    <property type="project" value="TreeGrafter"/>
</dbReference>
<evidence type="ECO:0000256" key="8">
    <source>
        <dbReference type="PIRSR" id="PIRSR000077-1"/>
    </source>
</evidence>
<feature type="site" description="Contributes to redox potential value" evidence="8">
    <location>
        <position position="34"/>
    </location>
</feature>
<protein>
    <recommendedName>
        <fullName evidence="6 7">Thioredoxin</fullName>
    </recommendedName>
</protein>
<keyword evidence="2" id="KW-0813">Transport</keyword>
<reference evidence="12" key="1">
    <citation type="submission" date="2011-02" db="EMBL/GenBank/DDBJ databases">
        <title>The complete genome of Planctomyces brasiliensis DSM 5305.</title>
        <authorList>
            <person name="Lucas S."/>
            <person name="Copeland A."/>
            <person name="Lapidus A."/>
            <person name="Bruce D."/>
            <person name="Goodwin L."/>
            <person name="Pitluck S."/>
            <person name="Kyrpides N."/>
            <person name="Mavromatis K."/>
            <person name="Pagani I."/>
            <person name="Ivanova N."/>
            <person name="Ovchinnikova G."/>
            <person name="Lu M."/>
            <person name="Detter J.C."/>
            <person name="Han C."/>
            <person name="Land M."/>
            <person name="Hauser L."/>
            <person name="Markowitz V."/>
            <person name="Cheng J.-F."/>
            <person name="Hugenholtz P."/>
            <person name="Woyke T."/>
            <person name="Wu D."/>
            <person name="Tindall B."/>
            <person name="Pomrenke H.G."/>
            <person name="Brambilla E."/>
            <person name="Klenk H.-P."/>
            <person name="Eisen J.A."/>
        </authorList>
    </citation>
    <scope>NUCLEOTIDE SEQUENCE [LARGE SCALE GENOMIC DNA]</scope>
    <source>
        <strain evidence="12">ATCC 49424 / DSM 5305 / JCM 21570 / NBRC 103401 / IFAM 1448</strain>
    </source>
</reference>
<dbReference type="OrthoDB" id="9790390at2"/>
<dbReference type="EMBL" id="CP002546">
    <property type="protein sequence ID" value="ADY59626.1"/>
    <property type="molecule type" value="Genomic_DNA"/>
</dbReference>
<accession>F0SIJ8</accession>
<feature type="disulfide bond" description="Redox-active" evidence="9">
    <location>
        <begin position="33"/>
        <end position="36"/>
    </location>
</feature>
<evidence type="ECO:0000259" key="10">
    <source>
        <dbReference type="PROSITE" id="PS51352"/>
    </source>
</evidence>
<proteinExistence type="inferred from homology"/>
<dbReference type="InterPro" id="IPR013766">
    <property type="entry name" value="Thioredoxin_domain"/>
</dbReference>
<dbReference type="Proteomes" id="UP000006860">
    <property type="component" value="Chromosome"/>
</dbReference>
<name>F0SIJ8_RUBBR</name>
<dbReference type="GO" id="GO:0005829">
    <property type="term" value="C:cytosol"/>
    <property type="evidence" value="ECO:0007669"/>
    <property type="project" value="TreeGrafter"/>
</dbReference>
<feature type="active site" description="Nucleophile" evidence="8">
    <location>
        <position position="36"/>
    </location>
</feature>
<feature type="active site" description="Nucleophile" evidence="8">
    <location>
        <position position="33"/>
    </location>
</feature>
<comment type="similarity">
    <text evidence="1 7">Belongs to the thioredoxin family.</text>
</comment>
<evidence type="ECO:0000256" key="9">
    <source>
        <dbReference type="PIRSR" id="PIRSR000077-4"/>
    </source>
</evidence>
<dbReference type="STRING" id="756272.Plabr_2022"/>
<dbReference type="PROSITE" id="PS00194">
    <property type="entry name" value="THIOREDOXIN_1"/>
    <property type="match status" value="1"/>
</dbReference>
<dbReference type="Pfam" id="PF00085">
    <property type="entry name" value="Thioredoxin"/>
    <property type="match status" value="1"/>
</dbReference>
<sequence>MAGDVLEFTDGNFQTEVLSGDQPVLVDFWAPWCGPCKMMTPTIEELATDYAGKVRIGKLNTDDNPNTASEHGISAIPTLMLFKNGELVERLTGVVPKDQLATTLDKHL</sequence>
<dbReference type="PANTHER" id="PTHR45663">
    <property type="entry name" value="GEO12009P1"/>
    <property type="match status" value="1"/>
</dbReference>
<dbReference type="HOGENOM" id="CLU_090389_10_2_0"/>
<evidence type="ECO:0000256" key="2">
    <source>
        <dbReference type="ARBA" id="ARBA00022448"/>
    </source>
</evidence>
<organism evidence="11 12">
    <name type="scientific">Rubinisphaera brasiliensis (strain ATCC 49424 / DSM 5305 / JCM 21570 / IAM 15109 / NBRC 103401 / IFAM 1448)</name>
    <name type="common">Planctomyces brasiliensis</name>
    <dbReference type="NCBI Taxonomy" id="756272"/>
    <lineage>
        <taxon>Bacteria</taxon>
        <taxon>Pseudomonadati</taxon>
        <taxon>Planctomycetota</taxon>
        <taxon>Planctomycetia</taxon>
        <taxon>Planctomycetales</taxon>
        <taxon>Planctomycetaceae</taxon>
        <taxon>Rubinisphaera</taxon>
    </lineage>
</organism>
<keyword evidence="5 9" id="KW-0676">Redox-active center</keyword>
<keyword evidence="4 9" id="KW-1015">Disulfide bond</keyword>
<feature type="domain" description="Thioredoxin" evidence="10">
    <location>
        <begin position="1"/>
        <end position="108"/>
    </location>
</feature>
<dbReference type="CDD" id="cd02947">
    <property type="entry name" value="TRX_family"/>
    <property type="match status" value="1"/>
</dbReference>
<evidence type="ECO:0000256" key="3">
    <source>
        <dbReference type="ARBA" id="ARBA00022982"/>
    </source>
</evidence>
<dbReference type="PIRSF" id="PIRSF000077">
    <property type="entry name" value="Thioredoxin"/>
    <property type="match status" value="1"/>
</dbReference>
<evidence type="ECO:0000256" key="5">
    <source>
        <dbReference type="ARBA" id="ARBA00023284"/>
    </source>
</evidence>
<feature type="site" description="Contributes to redox potential value" evidence="8">
    <location>
        <position position="35"/>
    </location>
</feature>
<dbReference type="InterPro" id="IPR036249">
    <property type="entry name" value="Thioredoxin-like_sf"/>
</dbReference>